<evidence type="ECO:0000256" key="1">
    <source>
        <dbReference type="SAM" id="Coils"/>
    </source>
</evidence>
<protein>
    <recommendedName>
        <fullName evidence="4">Serine protease</fullName>
    </recommendedName>
</protein>
<sequence>MKRVQEIEHEITEISQRLQKLKLELEQIRKTCAHDFVENQYTQTCVKCNLTESLYY</sequence>
<evidence type="ECO:0000313" key="2">
    <source>
        <dbReference type="EMBL" id="MFC4766921.1"/>
    </source>
</evidence>
<dbReference type="Proteomes" id="UP001596002">
    <property type="component" value="Unassembled WGS sequence"/>
</dbReference>
<keyword evidence="3" id="KW-1185">Reference proteome</keyword>
<comment type="caution">
    <text evidence="2">The sequence shown here is derived from an EMBL/GenBank/DDBJ whole genome shotgun (WGS) entry which is preliminary data.</text>
</comment>
<feature type="coiled-coil region" evidence="1">
    <location>
        <begin position="4"/>
        <end position="31"/>
    </location>
</feature>
<keyword evidence="1" id="KW-0175">Coiled coil</keyword>
<dbReference type="RefSeq" id="WP_380024810.1">
    <property type="nucleotide sequence ID" value="NZ_JBHSHC010000033.1"/>
</dbReference>
<accession>A0ABV9PXG0</accession>
<evidence type="ECO:0000313" key="3">
    <source>
        <dbReference type="Proteomes" id="UP001596002"/>
    </source>
</evidence>
<dbReference type="EMBL" id="JBHSHC010000033">
    <property type="protein sequence ID" value="MFC4766921.1"/>
    <property type="molecule type" value="Genomic_DNA"/>
</dbReference>
<organism evidence="2 3">
    <name type="scientific">Effusibacillus consociatus</name>
    <dbReference type="NCBI Taxonomy" id="1117041"/>
    <lineage>
        <taxon>Bacteria</taxon>
        <taxon>Bacillati</taxon>
        <taxon>Bacillota</taxon>
        <taxon>Bacilli</taxon>
        <taxon>Bacillales</taxon>
        <taxon>Alicyclobacillaceae</taxon>
        <taxon>Effusibacillus</taxon>
    </lineage>
</organism>
<gene>
    <name evidence="2" type="ORF">ACFO8Q_06005</name>
</gene>
<reference evidence="3" key="1">
    <citation type="journal article" date="2019" name="Int. J. Syst. Evol. Microbiol.">
        <title>The Global Catalogue of Microorganisms (GCM) 10K type strain sequencing project: providing services to taxonomists for standard genome sequencing and annotation.</title>
        <authorList>
            <consortium name="The Broad Institute Genomics Platform"/>
            <consortium name="The Broad Institute Genome Sequencing Center for Infectious Disease"/>
            <person name="Wu L."/>
            <person name="Ma J."/>
        </authorList>
    </citation>
    <scope>NUCLEOTIDE SEQUENCE [LARGE SCALE GENOMIC DNA]</scope>
    <source>
        <strain evidence="3">WYCCWR 12678</strain>
    </source>
</reference>
<evidence type="ECO:0008006" key="4">
    <source>
        <dbReference type="Google" id="ProtNLM"/>
    </source>
</evidence>
<name>A0ABV9PXG0_9BACL</name>
<proteinExistence type="predicted"/>